<protein>
    <submittedName>
        <fullName evidence="2">Uncharacterized protein</fullName>
    </submittedName>
</protein>
<proteinExistence type="predicted"/>
<feature type="chain" id="PRO_5034057424" evidence="1">
    <location>
        <begin position="41"/>
        <end position="122"/>
    </location>
</feature>
<evidence type="ECO:0000313" key="3">
    <source>
        <dbReference type="Proteomes" id="UP000694412"/>
    </source>
</evidence>
<dbReference type="Proteomes" id="UP000694412">
    <property type="component" value="Chromosome 3"/>
</dbReference>
<dbReference type="Ensembl" id="ENSCJPT00005012683.1">
    <property type="protein sequence ID" value="ENSCJPP00005008342.1"/>
    <property type="gene ID" value="ENSCJPG00005007482.1"/>
</dbReference>
<accession>A0A8C2T9N3</accession>
<reference evidence="2" key="3">
    <citation type="submission" date="2025-09" db="UniProtKB">
        <authorList>
            <consortium name="Ensembl"/>
        </authorList>
    </citation>
    <scope>IDENTIFICATION</scope>
</reference>
<feature type="signal peptide" evidence="1">
    <location>
        <begin position="1"/>
        <end position="40"/>
    </location>
</feature>
<sequence length="122" mass="13096">PMLWRGELMPKNGMQTLTPTLSSATFLILLVASCISQSAAYNDDFCLASLRVSHSLLQIKCCARHTPRIPVGVYRARALRQALLSAGLSAGLSDTSVLVSPPLQWELFHYTSPNAGGGCPLP</sequence>
<keyword evidence="3" id="KW-1185">Reference proteome</keyword>
<dbReference type="AlphaFoldDB" id="A0A8C2T9N3"/>
<organism evidence="2 3">
    <name type="scientific">Coturnix japonica</name>
    <name type="common">Japanese quail</name>
    <name type="synonym">Coturnix coturnix japonica</name>
    <dbReference type="NCBI Taxonomy" id="93934"/>
    <lineage>
        <taxon>Eukaryota</taxon>
        <taxon>Metazoa</taxon>
        <taxon>Chordata</taxon>
        <taxon>Craniata</taxon>
        <taxon>Vertebrata</taxon>
        <taxon>Euteleostomi</taxon>
        <taxon>Archelosauria</taxon>
        <taxon>Archosauria</taxon>
        <taxon>Dinosauria</taxon>
        <taxon>Saurischia</taxon>
        <taxon>Theropoda</taxon>
        <taxon>Coelurosauria</taxon>
        <taxon>Aves</taxon>
        <taxon>Neognathae</taxon>
        <taxon>Galloanserae</taxon>
        <taxon>Galliformes</taxon>
        <taxon>Phasianidae</taxon>
        <taxon>Perdicinae</taxon>
        <taxon>Coturnix</taxon>
    </lineage>
</organism>
<keyword evidence="1" id="KW-0732">Signal</keyword>
<evidence type="ECO:0000313" key="2">
    <source>
        <dbReference type="Ensembl" id="ENSCJPP00005008342.1"/>
    </source>
</evidence>
<name>A0A8C2T9N3_COTJA</name>
<reference evidence="2" key="2">
    <citation type="submission" date="2025-08" db="UniProtKB">
        <authorList>
            <consortium name="Ensembl"/>
        </authorList>
    </citation>
    <scope>IDENTIFICATION</scope>
</reference>
<reference evidence="2" key="1">
    <citation type="submission" date="2015-11" db="EMBL/GenBank/DDBJ databases">
        <authorList>
            <consortium name="International Coturnix japonica Genome Analysis Consortium"/>
            <person name="Warren W."/>
            <person name="Burt D.W."/>
            <person name="Antin P.B."/>
            <person name="Lanford R."/>
            <person name="Gros J."/>
            <person name="Wilson R.K."/>
        </authorList>
    </citation>
    <scope>NUCLEOTIDE SEQUENCE [LARGE SCALE GENOMIC DNA]</scope>
</reference>
<evidence type="ECO:0000256" key="1">
    <source>
        <dbReference type="SAM" id="SignalP"/>
    </source>
</evidence>